<evidence type="ECO:0000256" key="1">
    <source>
        <dbReference type="SAM" id="MobiDB-lite"/>
    </source>
</evidence>
<dbReference type="NCBIfam" id="TIGR03769">
    <property type="entry name" value="P_ac_wall_RPT"/>
    <property type="match status" value="2"/>
</dbReference>
<feature type="compositionally biased region" description="Acidic residues" evidence="1">
    <location>
        <begin position="515"/>
        <end position="538"/>
    </location>
</feature>
<dbReference type="EMBL" id="CP009622">
    <property type="protein sequence ID" value="AIU33699.1"/>
    <property type="molecule type" value="Genomic_DNA"/>
</dbReference>
<gene>
    <name evidence="4" type="ORF">CulFRC11_2154</name>
</gene>
<accession>A0ABM5RUN8</accession>
<dbReference type="Proteomes" id="UP000029910">
    <property type="component" value="Chromosome"/>
</dbReference>
<keyword evidence="2" id="KW-0472">Membrane</keyword>
<name>A0ABM5RUN8_9CORY</name>
<evidence type="ECO:0008006" key="6">
    <source>
        <dbReference type="Google" id="ProtNLM"/>
    </source>
</evidence>
<reference evidence="4 5" key="1">
    <citation type="journal article" date="2015" name="Genome Announc.">
        <title>Genome Sequence of Corynebacterium ulcerans Strain FRC11.</title>
        <authorList>
            <person name="Benevides Lde J."/>
            <person name="Viana M.V."/>
            <person name="Mariano D.C."/>
            <person name="Rocha Fde S."/>
            <person name="Bagano P.C."/>
            <person name="Folador E.L."/>
            <person name="Pereira F.L."/>
            <person name="Dorella F.A."/>
            <person name="Leal C.A."/>
            <person name="Carvalho A.F."/>
            <person name="Soares Sde C."/>
            <person name="Carneiro A."/>
            <person name="Ramos R."/>
            <person name="Badell-Ocando E."/>
            <person name="Guiso N."/>
            <person name="Silva A."/>
            <person name="Figueiredo H."/>
            <person name="Azevedo V."/>
            <person name="Guimaraes L.C."/>
        </authorList>
    </citation>
    <scope>NUCLEOTIDE SEQUENCE [LARGE SCALE GENOMIC DNA]</scope>
    <source>
        <strain evidence="5">FRC0011</strain>
    </source>
</reference>
<keyword evidence="3" id="KW-0732">Signal</keyword>
<keyword evidence="2" id="KW-1133">Transmembrane helix</keyword>
<keyword evidence="2" id="KW-0812">Transmembrane</keyword>
<protein>
    <recommendedName>
        <fullName evidence="6">ABC transporter-associated repeat protein</fullName>
    </recommendedName>
</protein>
<dbReference type="InterPro" id="IPR022435">
    <property type="entry name" value="Surface-anchored_actinobac"/>
</dbReference>
<feature type="chain" id="PRO_5046649325" description="ABC transporter-associated repeat protein" evidence="3">
    <location>
        <begin position="42"/>
        <end position="861"/>
    </location>
</feature>
<sequence>MKIKPNINKEVTSMRLPSRRILGIAATCFVIAATGAGPALAGPDQNKKLVYGTHVDLSPAASVEGDDIQSLGVVTGTGSKAIPAQATVMWVPMGGNYYFYPTDDTQFLGKHDKGVWQAPQDVDTSQLPLYFGYNTDSSLKSHTDMLKDGNYSLDLLGVEGPGDVEVFTKTVTGVRRVYSSTDTSLRSFIQPRHSHFHTTFSKPGRYVFTYQTVGYKEDGTPIPTMPMKVAWQVGGQDPKSGKILDFAKSYEAAKEKNEGSQEASITFKPDGVFTNITFTGKGNGRLVLINQGHFLDELEVKDGKATTKTYLASDISTYQAIFIPDESDNAAPWLSEEIEYQTGGETVTVSEESESIVEPGDPKNFSSSDPVSLSDGGVILKAESTDSSMTKLTIEAKDENMRGDFVVGLYSSKDKATGYADCSVEGAFDAEGKYEKEVDLSVCKDDKVLRLRITPHPVVNAEPLDEVKEVDLTKGSELQFKVSITEDKEKLPTVEEFNGYKPGDEDKNPYPQDSYQDEENEDPETEKPEDDEEDDWEKDESPSAPPPSRGESNSDTGLIKRPDVDSEVVELSEGHMDIRLADGSGDPFVALKADKPSPSVVRPIQKTAIRVGENAKMTRTQKLKDTELDFLGKMGEEFYLLPQVEAPQKPWPGFSTEDLDYKKPDYAKGVSFKLVKSEVPEGGRAVFFTGDIGGSPTRYFDTDDSEHQEMKTTKHMHLHGSWSFTKPGTYRLYLQAVGTGKDGKEKILTEAQPLTFLVGKEAKVSTLSKAPSRTTSRTSTPNEPIKLKNLARSLSDSPRRSNAVYASSKAEALKRSESKNPARKFLAQTGADAEWVVPIAMLAFGVGFAVLGWAQLRREAH</sequence>
<evidence type="ECO:0000256" key="3">
    <source>
        <dbReference type="SAM" id="SignalP"/>
    </source>
</evidence>
<organism evidence="4 5">
    <name type="scientific">Corynebacterium ramonii</name>
    <dbReference type="NCBI Taxonomy" id="3026968"/>
    <lineage>
        <taxon>Bacteria</taxon>
        <taxon>Bacillati</taxon>
        <taxon>Actinomycetota</taxon>
        <taxon>Actinomycetes</taxon>
        <taxon>Mycobacteriales</taxon>
        <taxon>Corynebacteriaceae</taxon>
        <taxon>Corynebacterium</taxon>
    </lineage>
</organism>
<feature type="signal peptide" evidence="3">
    <location>
        <begin position="1"/>
        <end position="41"/>
    </location>
</feature>
<evidence type="ECO:0000313" key="4">
    <source>
        <dbReference type="EMBL" id="AIU33699.1"/>
    </source>
</evidence>
<dbReference type="NCBIfam" id="NF038134">
    <property type="entry name" value="choice_anch_M"/>
    <property type="match status" value="2"/>
</dbReference>
<evidence type="ECO:0000313" key="5">
    <source>
        <dbReference type="Proteomes" id="UP000029910"/>
    </source>
</evidence>
<evidence type="ECO:0000256" key="2">
    <source>
        <dbReference type="SAM" id="Phobius"/>
    </source>
</evidence>
<proteinExistence type="predicted"/>
<keyword evidence="5" id="KW-1185">Reference proteome</keyword>
<feature type="transmembrane region" description="Helical" evidence="2">
    <location>
        <begin position="835"/>
        <end position="856"/>
    </location>
</feature>
<feature type="region of interest" description="Disordered" evidence="1">
    <location>
        <begin position="493"/>
        <end position="562"/>
    </location>
</feature>